<evidence type="ECO:0000256" key="16">
    <source>
        <dbReference type="ARBA" id="ARBA00034100"/>
    </source>
</evidence>
<dbReference type="GO" id="GO:0046872">
    <property type="term" value="F:metal ion binding"/>
    <property type="evidence" value="ECO:0007669"/>
    <property type="project" value="UniProtKB-KW"/>
</dbReference>
<keyword evidence="6" id="KW-0862">Zinc</keyword>
<keyword evidence="7 21" id="KW-1133">Transmembrane helix</keyword>
<evidence type="ECO:0000256" key="17">
    <source>
        <dbReference type="PIRSR" id="PIRSR601508-1"/>
    </source>
</evidence>
<dbReference type="Pfam" id="PF00060">
    <property type="entry name" value="Lig_chan"/>
    <property type="match status" value="1"/>
</dbReference>
<feature type="site" description="Crucial to convey clamshell closure to channel opening" evidence="18">
    <location>
        <position position="706"/>
    </location>
</feature>
<dbReference type="InterPro" id="IPR001828">
    <property type="entry name" value="ANF_lig-bd_rcpt"/>
</dbReference>
<dbReference type="SMART" id="SM00079">
    <property type="entry name" value="PBPe"/>
    <property type="match status" value="1"/>
</dbReference>
<feature type="domain" description="Ionotropic glutamate receptor L-glutamate and glycine-binding" evidence="24">
    <location>
        <begin position="488"/>
        <end position="549"/>
    </location>
</feature>
<dbReference type="InterPro" id="IPR015683">
    <property type="entry name" value="Ionotropic_Glu_rcpt"/>
</dbReference>
<protein>
    <submittedName>
        <fullName evidence="25">GRIN2B</fullName>
    </submittedName>
</protein>
<dbReference type="GO" id="GO:0038023">
    <property type="term" value="F:signaling receptor activity"/>
    <property type="evidence" value="ECO:0007669"/>
    <property type="project" value="InterPro"/>
</dbReference>
<dbReference type="PANTHER" id="PTHR18966">
    <property type="entry name" value="IONOTROPIC GLUTAMATE RECEPTOR"/>
    <property type="match status" value="1"/>
</dbReference>
<dbReference type="FunFam" id="3.40.190.10:FF:000009">
    <property type="entry name" value="Putative glutamate receptor ionotropic NMDA 2B"/>
    <property type="match status" value="1"/>
</dbReference>
<feature type="binding site" evidence="17">
    <location>
        <position position="776"/>
    </location>
    <ligand>
        <name>L-glutamate</name>
        <dbReference type="ChEBI" id="CHEBI:29985"/>
    </ligand>
</feature>
<dbReference type="Gene3D" id="1.10.287.70">
    <property type="match status" value="1"/>
</dbReference>
<keyword evidence="4 21" id="KW-0812">Transmembrane</keyword>
<evidence type="ECO:0000259" key="23">
    <source>
        <dbReference type="SMART" id="SM00079"/>
    </source>
</evidence>
<evidence type="ECO:0000256" key="18">
    <source>
        <dbReference type="PIRSR" id="PIRSR601508-2"/>
    </source>
</evidence>
<dbReference type="PRINTS" id="PR00177">
    <property type="entry name" value="NMDARECEPTOR"/>
</dbReference>
<dbReference type="SMART" id="SM00918">
    <property type="entry name" value="Lig_chan-Glu_bd"/>
    <property type="match status" value="1"/>
</dbReference>
<feature type="domain" description="Ionotropic glutamate receptor C-terminal" evidence="23">
    <location>
        <begin position="480"/>
        <end position="843"/>
    </location>
</feature>
<feature type="signal peptide" evidence="22">
    <location>
        <begin position="1"/>
        <end position="23"/>
    </location>
</feature>
<evidence type="ECO:0000256" key="15">
    <source>
        <dbReference type="ARBA" id="ARBA00023303"/>
    </source>
</evidence>
<keyword evidence="22" id="KW-0732">Signal</keyword>
<feature type="chain" id="PRO_5026737522" evidence="22">
    <location>
        <begin position="24"/>
        <end position="1066"/>
    </location>
</feature>
<feature type="region of interest" description="Disordered" evidence="20">
    <location>
        <begin position="984"/>
        <end position="1066"/>
    </location>
</feature>
<keyword evidence="8" id="KW-0770">Synapse</keyword>
<keyword evidence="13" id="KW-0628">Postsynaptic cell membrane</keyword>
<organism evidence="25 26">
    <name type="scientific">Mytilus coruscus</name>
    <name type="common">Sea mussel</name>
    <dbReference type="NCBI Taxonomy" id="42192"/>
    <lineage>
        <taxon>Eukaryota</taxon>
        <taxon>Metazoa</taxon>
        <taxon>Spiralia</taxon>
        <taxon>Lophotrochozoa</taxon>
        <taxon>Mollusca</taxon>
        <taxon>Bivalvia</taxon>
        <taxon>Autobranchia</taxon>
        <taxon>Pteriomorphia</taxon>
        <taxon>Mytilida</taxon>
        <taxon>Mytiloidea</taxon>
        <taxon>Mytilidae</taxon>
        <taxon>Mytilinae</taxon>
        <taxon>Mytilus</taxon>
    </lineage>
</organism>
<feature type="compositionally biased region" description="Basic and acidic residues" evidence="20">
    <location>
        <begin position="984"/>
        <end position="997"/>
    </location>
</feature>
<evidence type="ECO:0000256" key="19">
    <source>
        <dbReference type="PIRSR" id="PIRSR601508-3"/>
    </source>
</evidence>
<feature type="compositionally biased region" description="Basic and acidic residues" evidence="20">
    <location>
        <begin position="1056"/>
        <end position="1066"/>
    </location>
</feature>
<keyword evidence="14" id="KW-1071">Ligand-gated ion channel</keyword>
<evidence type="ECO:0000256" key="11">
    <source>
        <dbReference type="ARBA" id="ARBA00023170"/>
    </source>
</evidence>
<dbReference type="Pfam" id="PF10613">
    <property type="entry name" value="Lig_chan-Glu_bd"/>
    <property type="match status" value="1"/>
</dbReference>
<accession>A0A6J8B4D2</accession>
<keyword evidence="2" id="KW-0813">Transport</keyword>
<keyword evidence="10 21" id="KW-0472">Membrane</keyword>
<evidence type="ECO:0000256" key="1">
    <source>
        <dbReference type="ARBA" id="ARBA00004651"/>
    </source>
</evidence>
<evidence type="ECO:0000256" key="20">
    <source>
        <dbReference type="SAM" id="MobiDB-lite"/>
    </source>
</evidence>
<dbReference type="Pfam" id="PF01094">
    <property type="entry name" value="ANF_receptor"/>
    <property type="match status" value="1"/>
</dbReference>
<dbReference type="AlphaFoldDB" id="A0A6J8B4D2"/>
<feature type="transmembrane region" description="Helical" evidence="21">
    <location>
        <begin position="858"/>
        <end position="883"/>
    </location>
</feature>
<evidence type="ECO:0000313" key="26">
    <source>
        <dbReference type="Proteomes" id="UP000507470"/>
    </source>
</evidence>
<feature type="transmembrane region" description="Helical" evidence="21">
    <location>
        <begin position="644"/>
        <end position="663"/>
    </location>
</feature>
<dbReference type="GO" id="GO:0045211">
    <property type="term" value="C:postsynaptic membrane"/>
    <property type="evidence" value="ECO:0007669"/>
    <property type="project" value="UniProtKB-SubCell"/>
</dbReference>
<dbReference type="GO" id="GO:0015276">
    <property type="term" value="F:ligand-gated monoatomic ion channel activity"/>
    <property type="evidence" value="ECO:0007669"/>
    <property type="project" value="InterPro"/>
</dbReference>
<keyword evidence="26" id="KW-1185">Reference proteome</keyword>
<dbReference type="InterPro" id="IPR028082">
    <property type="entry name" value="Peripla_BP_I"/>
</dbReference>
<evidence type="ECO:0000256" key="5">
    <source>
        <dbReference type="ARBA" id="ARBA00022723"/>
    </source>
</evidence>
<evidence type="ECO:0000256" key="14">
    <source>
        <dbReference type="ARBA" id="ARBA00023286"/>
    </source>
</evidence>
<evidence type="ECO:0000313" key="25">
    <source>
        <dbReference type="EMBL" id="CAC5378722.1"/>
    </source>
</evidence>
<reference evidence="25 26" key="1">
    <citation type="submission" date="2020-06" db="EMBL/GenBank/DDBJ databases">
        <authorList>
            <person name="Li R."/>
            <person name="Bekaert M."/>
        </authorList>
    </citation>
    <scope>NUCLEOTIDE SEQUENCE [LARGE SCALE GENOMIC DNA]</scope>
    <source>
        <strain evidence="26">wild</strain>
    </source>
</reference>
<feature type="binding site" evidence="17">
    <location>
        <position position="735"/>
    </location>
    <ligand>
        <name>L-glutamate</name>
        <dbReference type="ChEBI" id="CHEBI:29985"/>
    </ligand>
</feature>
<evidence type="ECO:0000256" key="3">
    <source>
        <dbReference type="ARBA" id="ARBA00022475"/>
    </source>
</evidence>
<feature type="site" description="Interaction with the cone snail toxin Con-ikot-ikot" evidence="18">
    <location>
        <position position="740"/>
    </location>
</feature>
<dbReference type="Gene3D" id="3.40.190.10">
    <property type="entry name" value="Periplasmic binding protein-like II"/>
    <property type="match status" value="3"/>
</dbReference>
<feature type="binding site" evidence="17">
    <location>
        <position position="565"/>
    </location>
    <ligand>
        <name>L-glutamate</name>
        <dbReference type="ChEBI" id="CHEBI:29985"/>
    </ligand>
</feature>
<dbReference type="InterPro" id="IPR001320">
    <property type="entry name" value="Iontro_rcpt_C"/>
</dbReference>
<feature type="binding site" evidence="17">
    <location>
        <position position="734"/>
    </location>
    <ligand>
        <name>L-glutamate</name>
        <dbReference type="ChEBI" id="CHEBI:29985"/>
    </ligand>
</feature>
<evidence type="ECO:0000256" key="9">
    <source>
        <dbReference type="ARBA" id="ARBA00023065"/>
    </source>
</evidence>
<dbReference type="OrthoDB" id="5984008at2759"/>
<evidence type="ECO:0000259" key="24">
    <source>
        <dbReference type="SMART" id="SM00918"/>
    </source>
</evidence>
<evidence type="ECO:0000256" key="6">
    <source>
        <dbReference type="ARBA" id="ARBA00022833"/>
    </source>
</evidence>
<evidence type="ECO:0000256" key="12">
    <source>
        <dbReference type="ARBA" id="ARBA00023180"/>
    </source>
</evidence>
<keyword evidence="19" id="KW-1015">Disulfide bond</keyword>
<evidence type="ECO:0000256" key="22">
    <source>
        <dbReference type="SAM" id="SignalP"/>
    </source>
</evidence>
<dbReference type="SUPFAM" id="SSF53822">
    <property type="entry name" value="Periplasmic binding protein-like I"/>
    <property type="match status" value="1"/>
</dbReference>
<evidence type="ECO:0000256" key="13">
    <source>
        <dbReference type="ARBA" id="ARBA00023257"/>
    </source>
</evidence>
<evidence type="ECO:0000256" key="4">
    <source>
        <dbReference type="ARBA" id="ARBA00022692"/>
    </source>
</evidence>
<dbReference type="InterPro" id="IPR001508">
    <property type="entry name" value="Iono_Glu_rcpt_met"/>
</dbReference>
<sequence>MFIPTTTVWGFIWTFCLHSITNGQRPKVTIPILAPNVLKYKSTITTAVSSITRSRTSFFTLKRKYDIKVEYLPLNNQSPSEILQLFNDTILQGGINSVIYLQIGGETSVSSTDYVTTVLEDLGLPVLSWDPKYSGALEKIKDQKVLQFAPTVYHQAKAMLQLMEFFNWTHFTIVSSTHTNHFDFISAVKDLVNEKNEQAKKHIPIKPEFKLLETIVCDIGEGKDSNVYQPLMRKCLKQKVPRENRIFLMHTETKYAKELMEAATRIGLTTKDYQWILTTSAMGLVTYLADNAYPLGVLGLTHEEEYPPPRTVEIIKDAISDSVRVWSTAMLKLSSRTSLNLFPDLNNSSRWEDGQEVYNEMLKIRLKDRTSSVEFTENGLNQYTSLNILNTQEKAERTRVTKKWVKVGDWFPKRIGSEIKPSIELNSITWPGNQPFPPLGRPARRFFNIATLNEAPYVMYRPTDALTGKCNYPATKCRVVYNATEHGNDTTYENGTVVNCCTGLSIDLLLVLSDKMKFDFNLFEVPDRTFGIQDVVTGEWNGLIELLMNGEADMVVTSMQITPRRSEAAMFSMPFLETGTTIIVSLTKGAISATAVLEPYDYPAWCLILVFSVHSIGASIFIFEWLSPAGLDQGKTPMREHKFSLFRSFWLIWAMLFGAAVSADNPRGVSSRFLGNVWALFALVFLASYTANLAAFMITKESYYDLSGIQDWRLTNPYKHKPRPFKFATVPNGSTEENLRETRPGMYKYMYQYMQPSVPEAIAALKRQDINAFIYDATPLEYQVGIDPDCDLRTVGQSYAMTGYGIGFPLETDTDLVTEVNNIILDLQEDGELERLRKFWLAGACHSKLNQKRSSDELGILNFTSAFILLAAGIVLGGLLLILEHLYFRFGRKCLKEYDKCGCCALVSLSLGKSLTFEQTIMEAIDLHKKHKCKDPLCETQLWKAKHELDLALLKIQKLSREIGAIKQAPALKYKLESIGHQDSKVQDETIDSKPKVTETSNGDMRKRRQDPTLRRSPSYNNAIGGDSNLTKDNQSANNTASNGDYLTKESPSSRNEAHAFGEGEV</sequence>
<keyword evidence="3" id="KW-1003">Cell membrane</keyword>
<keyword evidence="5" id="KW-0479">Metal-binding</keyword>
<dbReference type="SUPFAM" id="SSF53850">
    <property type="entry name" value="Periplasmic binding protein-like II"/>
    <property type="match status" value="1"/>
</dbReference>
<feature type="transmembrane region" description="Helical" evidence="21">
    <location>
        <begin position="602"/>
        <end position="623"/>
    </location>
</feature>
<evidence type="ECO:0000256" key="8">
    <source>
        <dbReference type="ARBA" id="ARBA00023018"/>
    </source>
</evidence>
<evidence type="ECO:0000256" key="7">
    <source>
        <dbReference type="ARBA" id="ARBA00022989"/>
    </source>
</evidence>
<evidence type="ECO:0000256" key="10">
    <source>
        <dbReference type="ARBA" id="ARBA00023136"/>
    </source>
</evidence>
<keyword evidence="11" id="KW-0675">Receptor</keyword>
<dbReference type="InterPro" id="IPR019594">
    <property type="entry name" value="Glu/Gly-bd"/>
</dbReference>
<keyword evidence="15" id="KW-0407">Ion channel</keyword>
<keyword evidence="9" id="KW-0406">Ion transport</keyword>
<feature type="transmembrane region" description="Helical" evidence="21">
    <location>
        <begin position="675"/>
        <end position="698"/>
    </location>
</feature>
<evidence type="ECO:0000256" key="2">
    <source>
        <dbReference type="ARBA" id="ARBA00022448"/>
    </source>
</evidence>
<gene>
    <name evidence="25" type="ORF">MCOR_14871</name>
</gene>
<feature type="compositionally biased region" description="Polar residues" evidence="20">
    <location>
        <begin position="1016"/>
        <end position="1055"/>
    </location>
</feature>
<proteinExistence type="predicted"/>
<keyword evidence="12" id="KW-0325">Glycoprotein</keyword>
<evidence type="ECO:0000256" key="21">
    <source>
        <dbReference type="SAM" id="Phobius"/>
    </source>
</evidence>
<dbReference type="Gene3D" id="3.40.50.2300">
    <property type="match status" value="2"/>
</dbReference>
<feature type="disulfide bond" evidence="19">
    <location>
        <begin position="790"/>
        <end position="845"/>
    </location>
</feature>
<comment type="subcellular location">
    <subcellularLocation>
        <location evidence="1">Cell membrane</location>
        <topology evidence="1">Multi-pass membrane protein</topology>
    </subcellularLocation>
    <subcellularLocation>
        <location evidence="16">Postsynaptic cell membrane</location>
    </subcellularLocation>
</comment>
<name>A0A6J8B4D2_MYTCO</name>
<dbReference type="EMBL" id="CACVKT020002586">
    <property type="protein sequence ID" value="CAC5378722.1"/>
    <property type="molecule type" value="Genomic_DNA"/>
</dbReference>
<dbReference type="Proteomes" id="UP000507470">
    <property type="component" value="Unassembled WGS sequence"/>
</dbReference>